<dbReference type="AlphaFoldDB" id="A0A6G4N0B8"/>
<evidence type="ECO:0000313" key="1">
    <source>
        <dbReference type="EMBL" id="NGG16685.1"/>
    </source>
</evidence>
<organism evidence="1">
    <name type="scientific">Streptococcus anginosus</name>
    <dbReference type="NCBI Taxonomy" id="1328"/>
    <lineage>
        <taxon>Bacteria</taxon>
        <taxon>Bacillati</taxon>
        <taxon>Bacillota</taxon>
        <taxon>Bacilli</taxon>
        <taxon>Lactobacillales</taxon>
        <taxon>Streptococcaceae</taxon>
        <taxon>Streptococcus</taxon>
        <taxon>Streptococcus anginosus group</taxon>
    </lineage>
</organism>
<comment type="caution">
    <text evidence="1">The sequence shown here is derived from an EMBL/GenBank/DDBJ whole genome shotgun (WGS) entry which is preliminary data.</text>
</comment>
<accession>A0A6G4N0B8</accession>
<gene>
    <name evidence="1" type="ORF">G5T13_08755</name>
</gene>
<proteinExistence type="predicted"/>
<name>A0A6G4N0B8_STRAP</name>
<evidence type="ECO:0008006" key="2">
    <source>
        <dbReference type="Google" id="ProtNLM"/>
    </source>
</evidence>
<protein>
    <recommendedName>
        <fullName evidence="2">Phage protein</fullName>
    </recommendedName>
</protein>
<reference evidence="1" key="1">
    <citation type="submission" date="2020-02" db="EMBL/GenBank/DDBJ databases">
        <title>Antibiotic resistance/susceptibility profiles of lactic acid-producing cocci isolated from the human vagina, and analysis of the genetic basis of atypical resistances.</title>
        <authorList>
            <person name="Sirichoat A."/>
            <person name="Florez A.B."/>
            <person name="Vazquez L."/>
            <person name="Buppasiri P."/>
            <person name="Panya M."/>
            <person name="Lulitanond V."/>
            <person name="Mayo B."/>
        </authorList>
    </citation>
    <scope>NUCLEOTIDE SEQUENCE</scope>
    <source>
        <strain evidence="1">VA01-10AN</strain>
    </source>
</reference>
<sequence>MARIKGITVTLIDKVKTGQDDFGHSIFEDKEIEVENVLVSPTTSDDITTQLNLTGRKAAYTLAIPKGDTHDWENKEVRFFGKRWQVFGLPLEGIEDLIPLEWNKKVTVERYEI</sequence>
<dbReference type="EMBL" id="JAAJBG010000019">
    <property type="protein sequence ID" value="NGG16685.1"/>
    <property type="molecule type" value="Genomic_DNA"/>
</dbReference>
<dbReference type="RefSeq" id="WP_164232194.1">
    <property type="nucleotide sequence ID" value="NZ_JAAJBF010000015.1"/>
</dbReference>